<dbReference type="PANTHER" id="PTHR24198:SF165">
    <property type="entry name" value="ANKYRIN REPEAT-CONTAINING PROTEIN-RELATED"/>
    <property type="match status" value="1"/>
</dbReference>
<accession>A0A5N6USE6</accession>
<proteinExistence type="predicted"/>
<dbReference type="OrthoDB" id="341259at2759"/>
<keyword evidence="1" id="KW-0677">Repeat</keyword>
<dbReference type="AlphaFoldDB" id="A0A5N6USE6"/>
<keyword evidence="4" id="KW-1185">Reference proteome</keyword>
<dbReference type="SMART" id="SM00248">
    <property type="entry name" value="ANK"/>
    <property type="match status" value="6"/>
</dbReference>
<gene>
    <name evidence="3" type="ORF">BDV40DRAFT_313449</name>
</gene>
<name>A0A5N6USE6_ASPTM</name>
<reference evidence="3 4" key="1">
    <citation type="submission" date="2019-04" db="EMBL/GenBank/DDBJ databases">
        <title>Friends and foes A comparative genomics study of 23 Aspergillus species from section Flavi.</title>
        <authorList>
            <consortium name="DOE Joint Genome Institute"/>
            <person name="Kjaerbolling I."/>
            <person name="Vesth T."/>
            <person name="Frisvad J.C."/>
            <person name="Nybo J.L."/>
            <person name="Theobald S."/>
            <person name="Kildgaard S."/>
            <person name="Isbrandt T."/>
            <person name="Kuo A."/>
            <person name="Sato A."/>
            <person name="Lyhne E.K."/>
            <person name="Kogle M.E."/>
            <person name="Wiebenga A."/>
            <person name="Kun R.S."/>
            <person name="Lubbers R.J."/>
            <person name="Makela M.R."/>
            <person name="Barry K."/>
            <person name="Chovatia M."/>
            <person name="Clum A."/>
            <person name="Daum C."/>
            <person name="Haridas S."/>
            <person name="He G."/>
            <person name="LaButti K."/>
            <person name="Lipzen A."/>
            <person name="Mondo S."/>
            <person name="Riley R."/>
            <person name="Salamov A."/>
            <person name="Simmons B.A."/>
            <person name="Magnuson J.K."/>
            <person name="Henrissat B."/>
            <person name="Mortensen U.H."/>
            <person name="Larsen T.O."/>
            <person name="Devries R.P."/>
            <person name="Grigoriev I.V."/>
            <person name="Machida M."/>
            <person name="Baker S.E."/>
            <person name="Andersen M.R."/>
        </authorList>
    </citation>
    <scope>NUCLEOTIDE SEQUENCE [LARGE SCALE GENOMIC DNA]</scope>
    <source>
        <strain evidence="3 4">CBS 117626</strain>
    </source>
</reference>
<dbReference type="Gene3D" id="1.25.40.20">
    <property type="entry name" value="Ankyrin repeat-containing domain"/>
    <property type="match status" value="2"/>
</dbReference>
<dbReference type="SUPFAM" id="SSF48403">
    <property type="entry name" value="Ankyrin repeat"/>
    <property type="match status" value="1"/>
</dbReference>
<keyword evidence="2" id="KW-0040">ANK repeat</keyword>
<protein>
    <submittedName>
        <fullName evidence="3">Ankyrin repeat-containing domain protein</fullName>
    </submittedName>
</protein>
<organism evidence="3 4">
    <name type="scientific">Aspergillus tamarii</name>
    <dbReference type="NCBI Taxonomy" id="41984"/>
    <lineage>
        <taxon>Eukaryota</taxon>
        <taxon>Fungi</taxon>
        <taxon>Dikarya</taxon>
        <taxon>Ascomycota</taxon>
        <taxon>Pezizomycotina</taxon>
        <taxon>Eurotiomycetes</taxon>
        <taxon>Eurotiomycetidae</taxon>
        <taxon>Eurotiales</taxon>
        <taxon>Aspergillaceae</taxon>
        <taxon>Aspergillus</taxon>
        <taxon>Aspergillus subgen. Circumdati</taxon>
    </lineage>
</organism>
<dbReference type="Proteomes" id="UP000326950">
    <property type="component" value="Unassembled WGS sequence"/>
</dbReference>
<dbReference type="PANTHER" id="PTHR24198">
    <property type="entry name" value="ANKYRIN REPEAT AND PROTEIN KINASE DOMAIN-CONTAINING PROTEIN"/>
    <property type="match status" value="1"/>
</dbReference>
<dbReference type="InterPro" id="IPR002110">
    <property type="entry name" value="Ankyrin_rpt"/>
</dbReference>
<dbReference type="Pfam" id="PF12796">
    <property type="entry name" value="Ank_2"/>
    <property type="match status" value="1"/>
</dbReference>
<evidence type="ECO:0000256" key="1">
    <source>
        <dbReference type="ARBA" id="ARBA00022737"/>
    </source>
</evidence>
<sequence>MPRRRENVECIHCGRFHPQYYGAALKNHARVHQQRQEAAQRQRDLSTETEDDLVSIPDVADLLCRARRLKQEQLTTDNVAQKLLEVWGDDDARMALLRRLMTPHLPPEQGALPPEQGARSLLATAKNIILTLTGPLLRAGVMIPTYFEPGPLEDPTWPEQEPSHYPIHSSLARTSVGLALLRDDARAVEMLVTLKMNPNGMLLCGYSILAVAVLTSAREVLDYILSLEDEIQIDQQANAYGEQEETAITLAWKVGNMDAFRKLLTHNGGGVPGRSLFCICAHEHHDAFNEVLQLGLDGRELLRAQHPINQETPLHAAVLNTDYAVLDAVMQLAARVGNSEGDTYPQYLHLRNRQGQTPLMYAIEHQKYRNIVTLLDDQDINLNERAWGGQTALWYAARAIDLALVDILLMLRCDAGNPLPLQFPTKGTPLNALLYAYEDILQVYTHERLEGVKGAHRKFNLGKKDILEIARTLLEYGCQANVGDDRWRMPMTERLEGFPEWGALFT</sequence>
<dbReference type="EMBL" id="ML738649">
    <property type="protein sequence ID" value="KAE8160981.1"/>
    <property type="molecule type" value="Genomic_DNA"/>
</dbReference>
<evidence type="ECO:0000313" key="4">
    <source>
        <dbReference type="Proteomes" id="UP000326950"/>
    </source>
</evidence>
<dbReference type="InterPro" id="IPR036770">
    <property type="entry name" value="Ankyrin_rpt-contain_sf"/>
</dbReference>
<evidence type="ECO:0000313" key="3">
    <source>
        <dbReference type="EMBL" id="KAE8160981.1"/>
    </source>
</evidence>
<evidence type="ECO:0000256" key="2">
    <source>
        <dbReference type="ARBA" id="ARBA00023043"/>
    </source>
</evidence>